<dbReference type="PATRIC" id="fig|50340.43.peg.4213"/>
<evidence type="ECO:0000313" key="10">
    <source>
        <dbReference type="Proteomes" id="UP000037931"/>
    </source>
</evidence>
<dbReference type="STRING" id="50340.PF66_01327"/>
<evidence type="ECO:0000256" key="2">
    <source>
        <dbReference type="ARBA" id="ARBA00022475"/>
    </source>
</evidence>
<dbReference type="InterPro" id="IPR042094">
    <property type="entry name" value="T2SS_GspF_sf"/>
</dbReference>
<evidence type="ECO:0000259" key="8">
    <source>
        <dbReference type="Pfam" id="PF00482"/>
    </source>
</evidence>
<dbReference type="PANTHER" id="PTHR35007:SF1">
    <property type="entry name" value="PILUS ASSEMBLY PROTEIN"/>
    <property type="match status" value="1"/>
</dbReference>
<evidence type="ECO:0000256" key="3">
    <source>
        <dbReference type="ARBA" id="ARBA00022692"/>
    </source>
</evidence>
<evidence type="ECO:0000256" key="6">
    <source>
        <dbReference type="SAM" id="Coils"/>
    </source>
</evidence>
<keyword evidence="4 7" id="KW-1133">Transmembrane helix</keyword>
<feature type="transmembrane region" description="Helical" evidence="7">
    <location>
        <begin position="239"/>
        <end position="257"/>
    </location>
</feature>
<feature type="coiled-coil region" evidence="6">
    <location>
        <begin position="210"/>
        <end position="237"/>
    </location>
</feature>
<evidence type="ECO:0000256" key="1">
    <source>
        <dbReference type="ARBA" id="ARBA00004651"/>
    </source>
</evidence>
<evidence type="ECO:0000313" key="9">
    <source>
        <dbReference type="EMBL" id="KPA92646.1"/>
    </source>
</evidence>
<feature type="transmembrane region" description="Helical" evidence="7">
    <location>
        <begin position="80"/>
        <end position="113"/>
    </location>
</feature>
<evidence type="ECO:0000256" key="7">
    <source>
        <dbReference type="SAM" id="Phobius"/>
    </source>
</evidence>
<name>A0A0M9GJP6_9PSED</name>
<keyword evidence="6" id="KW-0175">Coiled coil</keyword>
<dbReference type="InterPro" id="IPR018076">
    <property type="entry name" value="T2SS_GspF_dom"/>
</dbReference>
<dbReference type="EMBL" id="JSYZ01000003">
    <property type="protein sequence ID" value="KPA92646.1"/>
    <property type="molecule type" value="Genomic_DNA"/>
</dbReference>
<comment type="subcellular location">
    <subcellularLocation>
        <location evidence="1">Cell membrane</location>
        <topology evidence="1">Multi-pass membrane protein</topology>
    </subcellularLocation>
</comment>
<dbReference type="AlphaFoldDB" id="A0A0M9GJP6"/>
<reference evidence="9 10" key="1">
    <citation type="journal article" date="2015" name="PLoS ONE">
        <title>Rice-Infecting Pseudomonas Genomes Are Highly Accessorized and Harbor Multiple Putative Virulence Mechanisms to Cause Sheath Brown Rot.</title>
        <authorList>
            <person name="Quibod I.L."/>
            <person name="Grande G."/>
            <person name="Oreiro E.G."/>
            <person name="Borja F.N."/>
            <person name="Dossa G.S."/>
            <person name="Mauleon R."/>
            <person name="Cruz C.V."/>
            <person name="Oliva R."/>
        </authorList>
    </citation>
    <scope>NUCLEOTIDE SEQUENCE [LARGE SCALE GENOMIC DNA]</scope>
    <source>
        <strain evidence="9 10">IRRI 6609</strain>
    </source>
</reference>
<gene>
    <name evidence="9" type="ORF">PF66_01327</name>
</gene>
<dbReference type="RefSeq" id="WP_054060084.1">
    <property type="nucleotide sequence ID" value="NZ_JAQMZR010000011.1"/>
</dbReference>
<sequence>MFAPLLLGLTCLLLLGLSLRLFYLAMRKTGNERVLSRLTEGQPELVTVASPAGPLRNHLDRLFLRAGLDRPGERLVLWLVVWMALVFLGGLSVGVVGLVLVLLIPPLGLRLFVGWRYRRRVRRMVEQLPQMLDYAVRSLKSGRTLADAILGGIEASADPLRESMARIRRNVELGVSLPEAASDFAEFYEREEFRFLALGLKVNHRYGGNASELLENLMKLIRERDQAARQLRAMTGETRMTAVVLALLPISVAGYFMVTNPGYLLNMWQDPSGQRMLLFSFGLQALGCLALWRMLRSV</sequence>
<dbReference type="PANTHER" id="PTHR35007">
    <property type="entry name" value="INTEGRAL MEMBRANE PROTEIN-RELATED"/>
    <property type="match status" value="1"/>
</dbReference>
<feature type="domain" description="Type II secretion system protein GspF" evidence="8">
    <location>
        <begin position="132"/>
        <end position="257"/>
    </location>
</feature>
<dbReference type="OrthoDB" id="597333at2"/>
<organism evidence="9 10">
    <name type="scientific">Pseudomonas asplenii</name>
    <dbReference type="NCBI Taxonomy" id="53407"/>
    <lineage>
        <taxon>Bacteria</taxon>
        <taxon>Pseudomonadati</taxon>
        <taxon>Pseudomonadota</taxon>
        <taxon>Gammaproteobacteria</taxon>
        <taxon>Pseudomonadales</taxon>
        <taxon>Pseudomonadaceae</taxon>
        <taxon>Pseudomonas</taxon>
    </lineage>
</organism>
<keyword evidence="3 7" id="KW-0812">Transmembrane</keyword>
<dbReference type="GO" id="GO:0005886">
    <property type="term" value="C:plasma membrane"/>
    <property type="evidence" value="ECO:0007669"/>
    <property type="project" value="UniProtKB-SubCell"/>
</dbReference>
<keyword evidence="2" id="KW-1003">Cell membrane</keyword>
<keyword evidence="5 7" id="KW-0472">Membrane</keyword>
<keyword evidence="10" id="KW-1185">Reference proteome</keyword>
<comment type="caution">
    <text evidence="9">The sequence shown here is derived from an EMBL/GenBank/DDBJ whole genome shotgun (WGS) entry which is preliminary data.</text>
</comment>
<evidence type="ECO:0000256" key="4">
    <source>
        <dbReference type="ARBA" id="ARBA00022989"/>
    </source>
</evidence>
<dbReference type="Pfam" id="PF00482">
    <property type="entry name" value="T2SSF"/>
    <property type="match status" value="1"/>
</dbReference>
<dbReference type="Gene3D" id="1.20.81.30">
    <property type="entry name" value="Type II secretion system (T2SS), domain F"/>
    <property type="match status" value="1"/>
</dbReference>
<dbReference type="Proteomes" id="UP000037931">
    <property type="component" value="Unassembled WGS sequence"/>
</dbReference>
<proteinExistence type="predicted"/>
<accession>A0A0M9GJP6</accession>
<protein>
    <submittedName>
        <fullName evidence="9">Type II secretion system protein F (GspF)</fullName>
    </submittedName>
</protein>
<evidence type="ECO:0000256" key="5">
    <source>
        <dbReference type="ARBA" id="ARBA00023136"/>
    </source>
</evidence>
<feature type="transmembrane region" description="Helical" evidence="7">
    <location>
        <begin position="277"/>
        <end position="295"/>
    </location>
</feature>